<dbReference type="GO" id="GO:0000407">
    <property type="term" value="C:phagophore assembly site"/>
    <property type="evidence" value="ECO:0007669"/>
    <property type="project" value="TreeGrafter"/>
</dbReference>
<organism evidence="2 3">
    <name type="scientific">Ditylenchus dipsaci</name>
    <dbReference type="NCBI Taxonomy" id="166011"/>
    <lineage>
        <taxon>Eukaryota</taxon>
        <taxon>Metazoa</taxon>
        <taxon>Ecdysozoa</taxon>
        <taxon>Nematoda</taxon>
        <taxon>Chromadorea</taxon>
        <taxon>Rhabditida</taxon>
        <taxon>Tylenchina</taxon>
        <taxon>Tylenchomorpha</taxon>
        <taxon>Sphaerularioidea</taxon>
        <taxon>Anguinidae</taxon>
        <taxon>Anguininae</taxon>
        <taxon>Ditylenchus</taxon>
    </lineage>
</organism>
<name>A0A915DY76_9BILA</name>
<dbReference type="GO" id="GO:0034727">
    <property type="term" value="P:piecemeal microautophagy of the nucleus"/>
    <property type="evidence" value="ECO:0007669"/>
    <property type="project" value="TreeGrafter"/>
</dbReference>
<dbReference type="InterPro" id="IPR045886">
    <property type="entry name" value="ThiF/MoeB/HesA"/>
</dbReference>
<dbReference type="GO" id="GO:0019779">
    <property type="term" value="F:Atg8 activating enzyme activity"/>
    <property type="evidence" value="ECO:0007669"/>
    <property type="project" value="TreeGrafter"/>
</dbReference>
<proteinExistence type="predicted"/>
<dbReference type="GO" id="GO:0000045">
    <property type="term" value="P:autophagosome assembly"/>
    <property type="evidence" value="ECO:0007669"/>
    <property type="project" value="TreeGrafter"/>
</dbReference>
<evidence type="ECO:0000313" key="2">
    <source>
        <dbReference type="Proteomes" id="UP000887574"/>
    </source>
</evidence>
<dbReference type="WBParaSite" id="jg24208">
    <property type="protein sequence ID" value="jg24208"/>
    <property type="gene ID" value="jg24208"/>
</dbReference>
<accession>A0A915DY76</accession>
<dbReference type="GO" id="GO:0006995">
    <property type="term" value="P:cellular response to nitrogen starvation"/>
    <property type="evidence" value="ECO:0007669"/>
    <property type="project" value="TreeGrafter"/>
</dbReference>
<dbReference type="Gene3D" id="3.40.50.720">
    <property type="entry name" value="NAD(P)-binding Rossmann-like Domain"/>
    <property type="match status" value="1"/>
</dbReference>
<protein>
    <submittedName>
        <fullName evidence="3">THIF-type NAD/FAD binding fold domain-containing protein</fullName>
    </submittedName>
</protein>
<evidence type="ECO:0000259" key="1">
    <source>
        <dbReference type="Pfam" id="PF00899"/>
    </source>
</evidence>
<dbReference type="SUPFAM" id="SSF69572">
    <property type="entry name" value="Activating enzymes of the ubiquitin-like proteins"/>
    <property type="match status" value="1"/>
</dbReference>
<dbReference type="AlphaFoldDB" id="A0A915DY76"/>
<dbReference type="InterPro" id="IPR035985">
    <property type="entry name" value="Ubiquitin-activating_enz"/>
</dbReference>
<dbReference type="PANTHER" id="PTHR10953">
    <property type="entry name" value="UBIQUITIN-ACTIVATING ENZYME E1"/>
    <property type="match status" value="1"/>
</dbReference>
<keyword evidence="2" id="KW-1185">Reference proteome</keyword>
<sequence>MEESVDLNLKLIRWRQAPTIQLEKFTQLKALIIGSGTLGCNLGRCLLGWGVRQFTFVDHATVSYNNPIRQALCEVFTKCLQGFAQN</sequence>
<dbReference type="GO" id="GO:0032446">
    <property type="term" value="P:protein modification by small protein conjugation"/>
    <property type="evidence" value="ECO:0007669"/>
    <property type="project" value="TreeGrafter"/>
</dbReference>
<feature type="domain" description="THIF-type NAD/FAD binding fold" evidence="1">
    <location>
        <begin position="12"/>
        <end position="72"/>
    </location>
</feature>
<dbReference type="Pfam" id="PF00899">
    <property type="entry name" value="ThiF"/>
    <property type="match status" value="1"/>
</dbReference>
<dbReference type="InterPro" id="IPR000594">
    <property type="entry name" value="ThiF_NAD_FAD-bd"/>
</dbReference>
<evidence type="ECO:0000313" key="3">
    <source>
        <dbReference type="WBParaSite" id="jg24208"/>
    </source>
</evidence>
<reference evidence="3" key="1">
    <citation type="submission" date="2022-11" db="UniProtKB">
        <authorList>
            <consortium name="WormBaseParasite"/>
        </authorList>
    </citation>
    <scope>IDENTIFICATION</scope>
</reference>
<dbReference type="GO" id="GO:0000422">
    <property type="term" value="P:autophagy of mitochondrion"/>
    <property type="evidence" value="ECO:0007669"/>
    <property type="project" value="TreeGrafter"/>
</dbReference>
<dbReference type="GO" id="GO:0019778">
    <property type="term" value="F:Atg12 activating enzyme activity"/>
    <property type="evidence" value="ECO:0007669"/>
    <property type="project" value="TreeGrafter"/>
</dbReference>
<dbReference type="Proteomes" id="UP000887574">
    <property type="component" value="Unplaced"/>
</dbReference>
<dbReference type="PANTHER" id="PTHR10953:SF3">
    <property type="entry name" value="UBIQUITIN-LIKE MODIFIER-ACTIVATING ENZYME ATG7"/>
    <property type="match status" value="1"/>
</dbReference>